<keyword evidence="2" id="KW-1133">Transmembrane helix</keyword>
<evidence type="ECO:0000313" key="5">
    <source>
        <dbReference type="Proteomes" id="UP000027439"/>
    </source>
</evidence>
<protein>
    <submittedName>
        <fullName evidence="4">Carbon monoxide dehydrogenase</fullName>
    </submittedName>
</protein>
<feature type="compositionally biased region" description="Basic and acidic residues" evidence="1">
    <location>
        <begin position="77"/>
        <end position="87"/>
    </location>
</feature>
<dbReference type="Gene3D" id="3.30.530.20">
    <property type="match status" value="1"/>
</dbReference>
<name>A0A069P5Q7_9BURK</name>
<dbReference type="AlphaFoldDB" id="A0A069P5Q7"/>
<dbReference type="InterPro" id="IPR023393">
    <property type="entry name" value="START-like_dom_sf"/>
</dbReference>
<comment type="caution">
    <text evidence="4">The sequence shown here is derived from an EMBL/GenBank/DDBJ whole genome shotgun (WGS) entry which is preliminary data.</text>
</comment>
<gene>
    <name evidence="4" type="ORF">BG57_20625</name>
    <name evidence="3" type="ORF">GCM10010985_09080</name>
</gene>
<dbReference type="STRING" id="1071679.BG57_20625"/>
<dbReference type="SUPFAM" id="SSF55961">
    <property type="entry name" value="Bet v1-like"/>
    <property type="match status" value="1"/>
</dbReference>
<reference evidence="6" key="3">
    <citation type="journal article" date="2019" name="Int. J. Syst. Evol. Microbiol.">
        <title>The Global Catalogue of Microorganisms (GCM) 10K type strain sequencing project: providing services to taxonomists for standard genome sequencing and annotation.</title>
        <authorList>
            <consortium name="The Broad Institute Genomics Platform"/>
            <consortium name="The Broad Institute Genome Sequencing Center for Infectious Disease"/>
            <person name="Wu L."/>
            <person name="Ma J."/>
        </authorList>
    </citation>
    <scope>NUCLEOTIDE SEQUENCE [LARGE SCALE GENOMIC DNA]</scope>
    <source>
        <strain evidence="6">CGMCC 1.11013</strain>
    </source>
</reference>
<feature type="transmembrane region" description="Helical" evidence="2">
    <location>
        <begin position="246"/>
        <end position="263"/>
    </location>
</feature>
<accession>A0A069P5Q7</accession>
<sequence>MEVTEALRVPLDPAHVREALCDLALLRASLENCESFARTPAGEYALTLVVPLGALRARYEVRAHPAGRTRQGGSVEPHSHSHDRADEDGCARTLSFKARSEGVGSLRGQIAVALNAEDDGRATWIEYTVWATVTGPLAGLPPRQIENALRECADDFFAEFCEVVRAKHGLPSMRAAGERTRRHVFLRPGGMSAAFSRRTGATARAMHHASGDAAASGVLRHRLGAHALGAHEREHRHDPHPLGLPGWAWAAMLVCIAALVFFAPRAGLQ</sequence>
<proteinExistence type="predicted"/>
<dbReference type="eggNOG" id="COG3427">
    <property type="taxonomic scope" value="Bacteria"/>
</dbReference>
<evidence type="ECO:0000313" key="6">
    <source>
        <dbReference type="Proteomes" id="UP000597138"/>
    </source>
</evidence>
<dbReference type="EMBL" id="JFHE01000004">
    <property type="protein sequence ID" value="KDR36015.1"/>
    <property type="molecule type" value="Genomic_DNA"/>
</dbReference>
<evidence type="ECO:0000313" key="3">
    <source>
        <dbReference type="EMBL" id="GGD57418.1"/>
    </source>
</evidence>
<keyword evidence="6" id="KW-1185">Reference proteome</keyword>
<dbReference type="InterPro" id="IPR010419">
    <property type="entry name" value="CO_DH_gsu"/>
</dbReference>
<organism evidence="4 5">
    <name type="scientific">Caballeronia grimmiae</name>
    <dbReference type="NCBI Taxonomy" id="1071679"/>
    <lineage>
        <taxon>Bacteria</taxon>
        <taxon>Pseudomonadati</taxon>
        <taxon>Pseudomonadota</taxon>
        <taxon>Betaproteobacteria</taxon>
        <taxon>Burkholderiales</taxon>
        <taxon>Burkholderiaceae</taxon>
        <taxon>Caballeronia</taxon>
    </lineage>
</organism>
<evidence type="ECO:0000256" key="2">
    <source>
        <dbReference type="SAM" id="Phobius"/>
    </source>
</evidence>
<evidence type="ECO:0000256" key="1">
    <source>
        <dbReference type="SAM" id="MobiDB-lite"/>
    </source>
</evidence>
<dbReference type="Proteomes" id="UP000597138">
    <property type="component" value="Unassembled WGS sequence"/>
</dbReference>
<evidence type="ECO:0000313" key="4">
    <source>
        <dbReference type="EMBL" id="KDR36015.1"/>
    </source>
</evidence>
<keyword evidence="2" id="KW-0472">Membrane</keyword>
<dbReference type="EMBL" id="BMEG01000001">
    <property type="protein sequence ID" value="GGD57418.1"/>
    <property type="molecule type" value="Genomic_DNA"/>
</dbReference>
<reference evidence="3" key="1">
    <citation type="journal article" date="2014" name="Int. J. Syst. Evol. Microbiol.">
        <title>Complete genome of a new Firmicutes species belonging to the dominant human colonic microbiota ('Ruminococcus bicirculans') reveals two chromosomes and a selective capacity to utilize plant glucans.</title>
        <authorList>
            <consortium name="NISC Comparative Sequencing Program"/>
            <person name="Wegmann U."/>
            <person name="Louis P."/>
            <person name="Goesmann A."/>
            <person name="Henrissat B."/>
            <person name="Duncan S.H."/>
            <person name="Flint H.J."/>
        </authorList>
    </citation>
    <scope>NUCLEOTIDE SEQUENCE</scope>
    <source>
        <strain evidence="3">CGMCC 1.11013</strain>
    </source>
</reference>
<dbReference type="OrthoDB" id="9087490at2"/>
<feature type="region of interest" description="Disordered" evidence="1">
    <location>
        <begin position="63"/>
        <end position="87"/>
    </location>
</feature>
<dbReference type="Proteomes" id="UP000027439">
    <property type="component" value="Unassembled WGS sequence"/>
</dbReference>
<keyword evidence="2" id="KW-0812">Transmembrane</keyword>
<reference evidence="3" key="4">
    <citation type="submission" date="2024-05" db="EMBL/GenBank/DDBJ databases">
        <authorList>
            <person name="Sun Q."/>
            <person name="Zhou Y."/>
        </authorList>
    </citation>
    <scope>NUCLEOTIDE SEQUENCE</scope>
    <source>
        <strain evidence="3">CGMCC 1.11013</strain>
    </source>
</reference>
<dbReference type="RefSeq" id="WP_035961276.1">
    <property type="nucleotide sequence ID" value="NZ_BMEG01000001.1"/>
</dbReference>
<dbReference type="Pfam" id="PF06240">
    <property type="entry name" value="COXG"/>
    <property type="match status" value="1"/>
</dbReference>
<reference evidence="4 5" key="2">
    <citation type="submission" date="2014-03" db="EMBL/GenBank/DDBJ databases">
        <title>Draft Genome Sequences of Four Burkholderia Strains.</title>
        <authorList>
            <person name="Liu X.Y."/>
            <person name="Li C.X."/>
            <person name="Xu J.H."/>
        </authorList>
    </citation>
    <scope>NUCLEOTIDE SEQUENCE [LARGE SCALE GENOMIC DNA]</scope>
    <source>
        <strain evidence="4 5">R27</strain>
    </source>
</reference>